<dbReference type="GO" id="GO:0006952">
    <property type="term" value="P:defense response"/>
    <property type="evidence" value="ECO:0007669"/>
    <property type="project" value="TreeGrafter"/>
</dbReference>
<dbReference type="AlphaFoldDB" id="A0A9W8GC28"/>
<keyword evidence="2 9" id="KW-0812">Transmembrane</keyword>
<evidence type="ECO:0000259" key="10">
    <source>
        <dbReference type="PROSITE" id="PS51384"/>
    </source>
</evidence>
<dbReference type="PANTHER" id="PTHR11972">
    <property type="entry name" value="NADPH OXIDASE"/>
    <property type="match status" value="1"/>
</dbReference>
<dbReference type="InterPro" id="IPR013130">
    <property type="entry name" value="Fe3_Rdtase_TM_dom"/>
</dbReference>
<evidence type="ECO:0000256" key="7">
    <source>
        <dbReference type="ARBA" id="ARBA00023136"/>
    </source>
</evidence>
<keyword evidence="3" id="KW-0249">Electron transport</keyword>
<feature type="region of interest" description="Disordered" evidence="8">
    <location>
        <begin position="366"/>
        <end position="394"/>
    </location>
</feature>
<dbReference type="Pfam" id="PF01794">
    <property type="entry name" value="Ferric_reduct"/>
    <property type="match status" value="1"/>
</dbReference>
<organism evidence="11 12">
    <name type="scientific">Coemansia spiralis</name>
    <dbReference type="NCBI Taxonomy" id="417178"/>
    <lineage>
        <taxon>Eukaryota</taxon>
        <taxon>Fungi</taxon>
        <taxon>Fungi incertae sedis</taxon>
        <taxon>Zoopagomycota</taxon>
        <taxon>Kickxellomycotina</taxon>
        <taxon>Kickxellomycetes</taxon>
        <taxon>Kickxellales</taxon>
        <taxon>Kickxellaceae</taxon>
        <taxon>Coemansia</taxon>
    </lineage>
</organism>
<evidence type="ECO:0000256" key="8">
    <source>
        <dbReference type="SAM" id="MobiDB-lite"/>
    </source>
</evidence>
<dbReference type="PRINTS" id="PR00466">
    <property type="entry name" value="GP91PHOX"/>
</dbReference>
<feature type="transmembrane region" description="Helical" evidence="9">
    <location>
        <begin position="199"/>
        <end position="217"/>
    </location>
</feature>
<name>A0A9W8GC28_9FUNG</name>
<keyword evidence="6" id="KW-0813">Transport</keyword>
<dbReference type="PANTHER" id="PTHR11972:SF153">
    <property type="entry name" value="SUPEROXIDE-GENERATING NADPH OXIDASE HEAVY CHAIN SUBUNIT A"/>
    <property type="match status" value="1"/>
</dbReference>
<dbReference type="InterPro" id="IPR017927">
    <property type="entry name" value="FAD-bd_FR_type"/>
</dbReference>
<dbReference type="OrthoDB" id="167398at2759"/>
<comment type="subcellular location">
    <subcellularLocation>
        <location evidence="1">Membrane</location>
        <topology evidence="1">Multi-pass membrane protein</topology>
    </subcellularLocation>
</comment>
<reference evidence="11" key="1">
    <citation type="submission" date="2022-07" db="EMBL/GenBank/DDBJ databases">
        <title>Phylogenomic reconstructions and comparative analyses of Kickxellomycotina fungi.</title>
        <authorList>
            <person name="Reynolds N.K."/>
            <person name="Stajich J.E."/>
            <person name="Barry K."/>
            <person name="Grigoriev I.V."/>
            <person name="Crous P."/>
            <person name="Smith M.E."/>
        </authorList>
    </citation>
    <scope>NUCLEOTIDE SEQUENCE</scope>
    <source>
        <strain evidence="11">NRRL 3115</strain>
    </source>
</reference>
<dbReference type="EMBL" id="JANBTW010000005">
    <property type="protein sequence ID" value="KAJ2680483.1"/>
    <property type="molecule type" value="Genomic_DNA"/>
</dbReference>
<keyword evidence="4 9" id="KW-1133">Transmembrane helix</keyword>
<dbReference type="SFLD" id="SFLDG01169">
    <property type="entry name" value="NADPH_oxidase_subgroup_(NOX)"/>
    <property type="match status" value="1"/>
</dbReference>
<dbReference type="InterPro" id="IPR050369">
    <property type="entry name" value="RBOH/FRE"/>
</dbReference>
<dbReference type="GO" id="GO:0042554">
    <property type="term" value="P:superoxide anion generation"/>
    <property type="evidence" value="ECO:0007669"/>
    <property type="project" value="TreeGrafter"/>
</dbReference>
<evidence type="ECO:0000256" key="9">
    <source>
        <dbReference type="SAM" id="Phobius"/>
    </source>
</evidence>
<evidence type="ECO:0000256" key="3">
    <source>
        <dbReference type="ARBA" id="ARBA00022982"/>
    </source>
</evidence>
<evidence type="ECO:0000256" key="1">
    <source>
        <dbReference type="ARBA" id="ARBA00004141"/>
    </source>
</evidence>
<dbReference type="SFLD" id="SFLDS00052">
    <property type="entry name" value="Ferric_Reductase_Domain"/>
    <property type="match status" value="1"/>
</dbReference>
<feature type="transmembrane region" description="Helical" evidence="9">
    <location>
        <begin position="173"/>
        <end position="192"/>
    </location>
</feature>
<sequence length="623" mass="71598">MAGPHKYTAYQAADLKTAATTIAQNQAFSAHNTPEHKHKSWLPLITPRRVVVLSLWFVPQLIFLITMLIKGSNAGDTLNGLTGAVQSLLMFNLSCTFLFMTPSVIGVLRQTFLRRHVDFDKNVHAHKLCAYSMVFWSIIHVIARYYRYYTDQKTSHGTISMTTLLFKHSTGRIGHILIGTVIAILLAATPYVRRKHFELFYLLHHMHYLLIIFIFLHVPKRTFQYYISGPLAVYLLDRIFRTIRGYTNRPRILSVIQHPSDVIELRFQKRGMKSKVGQYIYLNVPSISWFQWHPFTLTSAPEENELSVHIRVSGNWTHKLVQTFKKHESSHARKLNIVHQSISFPPPAKHKILADDRDSVKTLTVPSIQDIRDLKQPQQPASRSNNNSDHRPTLPPYYPPELDYYAFARSNTNSPAFNINKRLPAAPIHSGSLPTIFVDGPYSAPTQHVFDFDISIMIAGNIGVTPMSSVLKSLYYQVTAMRKSPRKIKKLYFIWVCRETQSFEWFKDLLAALDEENTGEILEMRTYLTGQLSMDQIRNIALSQDTDGPDAVTGLYRSPTYYGRPNFDKIFEEIGMRNPLSDIGVFFCGSNGLAHDLRRTNRKWSNNLVHRKTRFVFHEEKTG</sequence>
<accession>A0A9W8GC28</accession>
<feature type="transmembrane region" description="Helical" evidence="9">
    <location>
        <begin position="128"/>
        <end position="146"/>
    </location>
</feature>
<dbReference type="InterPro" id="IPR013121">
    <property type="entry name" value="Fe_red_NAD-bd_6"/>
</dbReference>
<evidence type="ECO:0000256" key="4">
    <source>
        <dbReference type="ARBA" id="ARBA00022989"/>
    </source>
</evidence>
<dbReference type="GO" id="GO:0016175">
    <property type="term" value="F:superoxide-generating NAD(P)H oxidase activity"/>
    <property type="evidence" value="ECO:0007669"/>
    <property type="project" value="TreeGrafter"/>
</dbReference>
<proteinExistence type="predicted"/>
<feature type="compositionally biased region" description="Polar residues" evidence="8">
    <location>
        <begin position="376"/>
        <end position="387"/>
    </location>
</feature>
<dbReference type="GO" id="GO:0006811">
    <property type="term" value="P:monoatomic ion transport"/>
    <property type="evidence" value="ECO:0007669"/>
    <property type="project" value="UniProtKB-KW"/>
</dbReference>
<evidence type="ECO:0000256" key="6">
    <source>
        <dbReference type="ARBA" id="ARBA00023065"/>
    </source>
</evidence>
<dbReference type="PROSITE" id="PS51384">
    <property type="entry name" value="FAD_FR"/>
    <property type="match status" value="1"/>
</dbReference>
<dbReference type="Proteomes" id="UP001151518">
    <property type="component" value="Unassembled WGS sequence"/>
</dbReference>
<evidence type="ECO:0000256" key="5">
    <source>
        <dbReference type="ARBA" id="ARBA00023002"/>
    </source>
</evidence>
<dbReference type="Pfam" id="PF08022">
    <property type="entry name" value="FAD_binding_8"/>
    <property type="match status" value="1"/>
</dbReference>
<protein>
    <recommendedName>
        <fullName evidence="10">FAD-binding FR-type domain-containing protein</fullName>
    </recommendedName>
</protein>
<dbReference type="InterPro" id="IPR039261">
    <property type="entry name" value="FNR_nucleotide-bd"/>
</dbReference>
<evidence type="ECO:0000256" key="2">
    <source>
        <dbReference type="ARBA" id="ARBA00022692"/>
    </source>
</evidence>
<dbReference type="Pfam" id="PF08030">
    <property type="entry name" value="NAD_binding_6"/>
    <property type="match status" value="1"/>
</dbReference>
<dbReference type="SUPFAM" id="SSF63380">
    <property type="entry name" value="Riboflavin synthase domain-like"/>
    <property type="match status" value="1"/>
</dbReference>
<comment type="caution">
    <text evidence="11">The sequence shown here is derived from an EMBL/GenBank/DDBJ whole genome shotgun (WGS) entry which is preliminary data.</text>
</comment>
<keyword evidence="7 9" id="KW-0472">Membrane</keyword>
<feature type="domain" description="FAD-binding FR-type" evidence="10">
    <location>
        <begin position="245"/>
        <end position="347"/>
    </location>
</feature>
<feature type="transmembrane region" description="Helical" evidence="9">
    <location>
        <begin position="50"/>
        <end position="69"/>
    </location>
</feature>
<evidence type="ECO:0000313" key="11">
    <source>
        <dbReference type="EMBL" id="KAJ2680483.1"/>
    </source>
</evidence>
<keyword evidence="5" id="KW-0560">Oxidoreductase</keyword>
<feature type="transmembrane region" description="Helical" evidence="9">
    <location>
        <begin position="89"/>
        <end position="108"/>
    </location>
</feature>
<dbReference type="Gene3D" id="3.40.50.80">
    <property type="entry name" value="Nucleotide-binding domain of ferredoxin-NADP reductase (FNR) module"/>
    <property type="match status" value="1"/>
</dbReference>
<dbReference type="InterPro" id="IPR000778">
    <property type="entry name" value="Cyt_b245_heavy_chain"/>
</dbReference>
<dbReference type="CDD" id="cd06186">
    <property type="entry name" value="NOX_Duox_like_FAD_NADP"/>
    <property type="match status" value="1"/>
</dbReference>
<keyword evidence="6" id="KW-0406">Ion transport</keyword>
<dbReference type="InterPro" id="IPR013112">
    <property type="entry name" value="FAD-bd_8"/>
</dbReference>
<dbReference type="InterPro" id="IPR017938">
    <property type="entry name" value="Riboflavin_synthase-like_b-brl"/>
</dbReference>
<dbReference type="Gene3D" id="2.40.30.10">
    <property type="entry name" value="Translation factors"/>
    <property type="match status" value="1"/>
</dbReference>
<dbReference type="GO" id="GO:0043020">
    <property type="term" value="C:NADPH oxidase complex"/>
    <property type="evidence" value="ECO:0007669"/>
    <property type="project" value="TreeGrafter"/>
</dbReference>
<evidence type="ECO:0000313" key="12">
    <source>
        <dbReference type="Proteomes" id="UP001151518"/>
    </source>
</evidence>
<dbReference type="SUPFAM" id="SSF52343">
    <property type="entry name" value="Ferredoxin reductase-like, C-terminal NADP-linked domain"/>
    <property type="match status" value="1"/>
</dbReference>
<gene>
    <name evidence="11" type="ORF">GGI25_000775</name>
</gene>